<dbReference type="SMART" id="SM01100">
    <property type="entry name" value="CRAL_TRIO_N"/>
    <property type="match status" value="1"/>
</dbReference>
<dbReference type="OrthoDB" id="75724at2759"/>
<dbReference type="PANTHER" id="PTHR45824">
    <property type="entry name" value="GH16843P"/>
    <property type="match status" value="1"/>
</dbReference>
<feature type="domain" description="CRAL-TRIO" evidence="1">
    <location>
        <begin position="121"/>
        <end position="284"/>
    </location>
</feature>
<dbReference type="FunFam" id="3.40.525.10:FF:000008">
    <property type="entry name" value="Phosphatidylinositol transfer protein 3"/>
    <property type="match status" value="1"/>
</dbReference>
<dbReference type="GeneID" id="100777065"/>
<dbReference type="AlphaFoldDB" id="A0A0R0KHF1"/>
<evidence type="ECO:0000313" key="2">
    <source>
        <dbReference type="EMBL" id="KRH62383.1"/>
    </source>
</evidence>
<dbReference type="Gramene" id="KRH62383">
    <property type="protein sequence ID" value="KRH62383"/>
    <property type="gene ID" value="GLYMA_04G104400"/>
</dbReference>
<dbReference type="Pfam" id="PF03765">
    <property type="entry name" value="CRAL_TRIO_N"/>
    <property type="match status" value="1"/>
</dbReference>
<reference evidence="2" key="3">
    <citation type="submission" date="2018-07" db="EMBL/GenBank/DDBJ databases">
        <title>WGS assembly of Glycine max.</title>
        <authorList>
            <person name="Schmutz J."/>
            <person name="Cannon S."/>
            <person name="Schlueter J."/>
            <person name="Ma J."/>
            <person name="Mitros T."/>
            <person name="Nelson W."/>
            <person name="Hyten D."/>
            <person name="Song Q."/>
            <person name="Thelen J."/>
            <person name="Cheng J."/>
            <person name="Xu D."/>
            <person name="Hellsten U."/>
            <person name="May G."/>
            <person name="Yu Y."/>
            <person name="Sakurai T."/>
            <person name="Umezawa T."/>
            <person name="Bhattacharyya M."/>
            <person name="Sandhu D."/>
            <person name="Valliyodan B."/>
            <person name="Lindquist E."/>
            <person name="Peto M."/>
            <person name="Grant D."/>
            <person name="Shu S."/>
            <person name="Goodstein D."/>
            <person name="Barry K."/>
            <person name="Futrell-Griggs M."/>
            <person name="Abernathy B."/>
            <person name="Du J."/>
            <person name="Tian Z."/>
            <person name="Zhu L."/>
            <person name="Gill N."/>
            <person name="Joshi T."/>
            <person name="Libault M."/>
            <person name="Sethuraman A."/>
            <person name="Zhang X."/>
            <person name="Shinozaki K."/>
            <person name="Nguyen H."/>
            <person name="Wing R."/>
            <person name="Cregan P."/>
            <person name="Specht J."/>
            <person name="Grimwood J."/>
            <person name="Rokhsar D."/>
            <person name="Stacey G."/>
            <person name="Shoemaker R."/>
            <person name="Jackson S."/>
        </authorList>
    </citation>
    <scope>NUCLEOTIDE SEQUENCE</scope>
    <source>
        <tissue evidence="2">Callus</tissue>
    </source>
</reference>
<dbReference type="RefSeq" id="XP_014630078.1">
    <property type="nucleotide sequence ID" value="XM_014774592.3"/>
</dbReference>
<dbReference type="Pfam" id="PF00650">
    <property type="entry name" value="CRAL_TRIO"/>
    <property type="match status" value="1"/>
</dbReference>
<dbReference type="InterPro" id="IPR036273">
    <property type="entry name" value="CRAL/TRIO_N_dom_sf"/>
</dbReference>
<evidence type="ECO:0000313" key="3">
    <source>
        <dbReference type="EnsemblPlants" id="KRH62383"/>
    </source>
</evidence>
<dbReference type="SMART" id="SM00516">
    <property type="entry name" value="SEC14"/>
    <property type="match status" value="1"/>
</dbReference>
<dbReference type="PaxDb" id="3847-GLYMA04G11370.1"/>
<dbReference type="InterPro" id="IPR052578">
    <property type="entry name" value="PI_Transfer_CRAL-TRIO"/>
</dbReference>
<dbReference type="InterPro" id="IPR001251">
    <property type="entry name" value="CRAL-TRIO_dom"/>
</dbReference>
<dbReference type="EnsemblPlants" id="KRH62383">
    <property type="protein sequence ID" value="KRH62383"/>
    <property type="gene ID" value="GLYMA_04G104400"/>
</dbReference>
<dbReference type="InterPro" id="IPR011074">
    <property type="entry name" value="CRAL/TRIO_N_dom"/>
</dbReference>
<dbReference type="SUPFAM" id="SSF46938">
    <property type="entry name" value="CRAL/TRIO N-terminal domain"/>
    <property type="match status" value="1"/>
</dbReference>
<protein>
    <recommendedName>
        <fullName evidence="1">CRAL-TRIO domain-containing protein</fullName>
    </recommendedName>
</protein>
<proteinExistence type="predicted"/>
<dbReference type="FunCoup" id="A0A0R0KHF1">
    <property type="interactions" value="2147"/>
</dbReference>
<dbReference type="CDD" id="cd00170">
    <property type="entry name" value="SEC14"/>
    <property type="match status" value="1"/>
</dbReference>
<dbReference type="PRINTS" id="PR00180">
    <property type="entry name" value="CRETINALDHBP"/>
</dbReference>
<dbReference type="EMBL" id="CM000837">
    <property type="protein sequence ID" value="KRH62383.1"/>
    <property type="molecule type" value="Genomic_DNA"/>
</dbReference>
<reference evidence="3" key="2">
    <citation type="submission" date="2018-02" db="UniProtKB">
        <authorList>
            <consortium name="EnsemblPlants"/>
        </authorList>
    </citation>
    <scope>IDENTIFICATION</scope>
    <source>
        <strain evidence="3">Williams 82</strain>
    </source>
</reference>
<dbReference type="KEGG" id="gmx:100777065"/>
<dbReference type="SMR" id="A0A0R0KHF1"/>
<dbReference type="GO" id="GO:0008526">
    <property type="term" value="F:phosphatidylinositol transfer activity"/>
    <property type="evidence" value="ECO:0000318"/>
    <property type="project" value="GO_Central"/>
</dbReference>
<organism evidence="2">
    <name type="scientific">Glycine max</name>
    <name type="common">Soybean</name>
    <name type="synonym">Glycine hispida</name>
    <dbReference type="NCBI Taxonomy" id="3847"/>
    <lineage>
        <taxon>Eukaryota</taxon>
        <taxon>Viridiplantae</taxon>
        <taxon>Streptophyta</taxon>
        <taxon>Embryophyta</taxon>
        <taxon>Tracheophyta</taxon>
        <taxon>Spermatophyta</taxon>
        <taxon>Magnoliopsida</taxon>
        <taxon>eudicotyledons</taxon>
        <taxon>Gunneridae</taxon>
        <taxon>Pentapetalae</taxon>
        <taxon>rosids</taxon>
        <taxon>fabids</taxon>
        <taxon>Fabales</taxon>
        <taxon>Fabaceae</taxon>
        <taxon>Papilionoideae</taxon>
        <taxon>50 kb inversion clade</taxon>
        <taxon>NPAAA clade</taxon>
        <taxon>indigoferoid/millettioid clade</taxon>
        <taxon>Phaseoleae</taxon>
        <taxon>Glycine</taxon>
        <taxon>Glycine subgen. Soja</taxon>
    </lineage>
</organism>
<dbReference type="SUPFAM" id="SSF52087">
    <property type="entry name" value="CRAL/TRIO domain"/>
    <property type="match status" value="1"/>
</dbReference>
<evidence type="ECO:0000313" key="4">
    <source>
        <dbReference type="Proteomes" id="UP000008827"/>
    </source>
</evidence>
<accession>A0A0R0KHF1</accession>
<dbReference type="PROSITE" id="PS50191">
    <property type="entry name" value="CRAL_TRIO"/>
    <property type="match status" value="1"/>
</dbReference>
<dbReference type="Proteomes" id="UP000008827">
    <property type="component" value="Chromosome 4"/>
</dbReference>
<dbReference type="ExpressionAtlas" id="A0A0R0KHF1">
    <property type="expression patterns" value="baseline and differential"/>
</dbReference>
<dbReference type="Gene3D" id="3.40.525.10">
    <property type="entry name" value="CRAL-TRIO lipid binding domain"/>
    <property type="match status" value="1"/>
</dbReference>
<dbReference type="InterPro" id="IPR036865">
    <property type="entry name" value="CRAL-TRIO_dom_sf"/>
</dbReference>
<keyword evidence="4" id="KW-1185">Reference proteome</keyword>
<gene>
    <name evidence="3" type="primary">LOC100777065</name>
    <name evidence="2" type="ORF">GLYMA_04G104400</name>
</gene>
<sequence length="343" mass="39447">MPPFNDETKINNILEFTLVPSKFSLRYIGGSHRFCLSMSQELKKAASKGHEKMVTSQEEQAKITEVRGLIGPLSDKESVYCSDASISRYLRSRNWNVKKAAQMLKQSLKWRKEYKPEEIRWEEVAEEAQTGMMYKPNYHDKYGRSVLVMRPCVQKSSSTQGQIKYFVYSIEHAILNLPPHQEQMVWLVDFQGFKLSDISFKVARESAHILQEYYPKQLGLIILYNAPMIFQPFFSMVKPFLETETVNKIKFGYSNNHNTKKIMEDLFDKDNLESAFGGNGDTGVDINKYAERMKEDDNKKHSFWTQAKSISSVAQNAPSDSIRLDAVSDASNTKKIDCSRVPN</sequence>
<reference evidence="2 3" key="1">
    <citation type="journal article" date="2010" name="Nature">
        <title>Genome sequence of the palaeopolyploid soybean.</title>
        <authorList>
            <person name="Schmutz J."/>
            <person name="Cannon S.B."/>
            <person name="Schlueter J."/>
            <person name="Ma J."/>
            <person name="Mitros T."/>
            <person name="Nelson W."/>
            <person name="Hyten D.L."/>
            <person name="Song Q."/>
            <person name="Thelen J.J."/>
            <person name="Cheng J."/>
            <person name="Xu D."/>
            <person name="Hellsten U."/>
            <person name="May G.D."/>
            <person name="Yu Y."/>
            <person name="Sakurai T."/>
            <person name="Umezawa T."/>
            <person name="Bhattacharyya M.K."/>
            <person name="Sandhu D."/>
            <person name="Valliyodan B."/>
            <person name="Lindquist E."/>
            <person name="Peto M."/>
            <person name="Grant D."/>
            <person name="Shu S."/>
            <person name="Goodstein D."/>
            <person name="Barry K."/>
            <person name="Futrell-Griggs M."/>
            <person name="Abernathy B."/>
            <person name="Du J."/>
            <person name="Tian Z."/>
            <person name="Zhu L."/>
            <person name="Gill N."/>
            <person name="Joshi T."/>
            <person name="Libault M."/>
            <person name="Sethuraman A."/>
            <person name="Zhang X.-C."/>
            <person name="Shinozaki K."/>
            <person name="Nguyen H.T."/>
            <person name="Wing R.A."/>
            <person name="Cregan P."/>
            <person name="Specht J."/>
            <person name="Grimwood J."/>
            <person name="Rokhsar D."/>
            <person name="Stacey G."/>
            <person name="Shoemaker R.C."/>
            <person name="Jackson S.A."/>
        </authorList>
    </citation>
    <scope>NUCLEOTIDE SEQUENCE [LARGE SCALE GENOMIC DNA]</scope>
    <source>
        <strain evidence="3">cv. Williams 82</strain>
        <tissue evidence="2">Callus</tissue>
    </source>
</reference>
<dbReference type="PANTHER" id="PTHR45824:SF8">
    <property type="entry name" value="CRAL-TRIO LIPID BINDING DOMAIN, CRAL_TRIO DOMAIN-CONTAINING PROTEIN-RELATED"/>
    <property type="match status" value="1"/>
</dbReference>
<name>A0A0R0KHF1_SOYBN</name>
<evidence type="ECO:0000259" key="1">
    <source>
        <dbReference type="PROSITE" id="PS50191"/>
    </source>
</evidence>